<protein>
    <recommendedName>
        <fullName evidence="3">Ribosomal protein L11 methyltransferase</fullName>
    </recommendedName>
</protein>
<dbReference type="KEGG" id="rlc:K227x_39040"/>
<dbReference type="InterPro" id="IPR029063">
    <property type="entry name" value="SAM-dependent_MTases_sf"/>
</dbReference>
<reference evidence="1 2" key="1">
    <citation type="submission" date="2019-02" db="EMBL/GenBank/DDBJ databases">
        <title>Deep-cultivation of Planctomycetes and their phenomic and genomic characterization uncovers novel biology.</title>
        <authorList>
            <person name="Wiegand S."/>
            <person name="Jogler M."/>
            <person name="Boedeker C."/>
            <person name="Pinto D."/>
            <person name="Vollmers J."/>
            <person name="Rivas-Marin E."/>
            <person name="Kohn T."/>
            <person name="Peeters S.H."/>
            <person name="Heuer A."/>
            <person name="Rast P."/>
            <person name="Oberbeckmann S."/>
            <person name="Bunk B."/>
            <person name="Jeske O."/>
            <person name="Meyerdierks A."/>
            <person name="Storesund J.E."/>
            <person name="Kallscheuer N."/>
            <person name="Luecker S."/>
            <person name="Lage O.M."/>
            <person name="Pohl T."/>
            <person name="Merkel B.J."/>
            <person name="Hornburger P."/>
            <person name="Mueller R.-W."/>
            <person name="Bruemmer F."/>
            <person name="Labrenz M."/>
            <person name="Spormann A.M."/>
            <person name="Op den Camp H."/>
            <person name="Overmann J."/>
            <person name="Amann R."/>
            <person name="Jetten M.S.M."/>
            <person name="Mascher T."/>
            <person name="Medema M.H."/>
            <person name="Devos D.P."/>
            <person name="Kaster A.-K."/>
            <person name="Ovreas L."/>
            <person name="Rohde M."/>
            <person name="Galperin M.Y."/>
            <person name="Jogler C."/>
        </authorList>
    </citation>
    <scope>NUCLEOTIDE SEQUENCE [LARGE SCALE GENOMIC DNA]</scope>
    <source>
        <strain evidence="1 2">K22_7</strain>
    </source>
</reference>
<dbReference type="EMBL" id="CP036525">
    <property type="protein sequence ID" value="QDT05504.1"/>
    <property type="molecule type" value="Genomic_DNA"/>
</dbReference>
<organism evidence="1 2">
    <name type="scientific">Rubripirellula lacrimiformis</name>
    <dbReference type="NCBI Taxonomy" id="1930273"/>
    <lineage>
        <taxon>Bacteria</taxon>
        <taxon>Pseudomonadati</taxon>
        <taxon>Planctomycetota</taxon>
        <taxon>Planctomycetia</taxon>
        <taxon>Pirellulales</taxon>
        <taxon>Pirellulaceae</taxon>
        <taxon>Rubripirellula</taxon>
    </lineage>
</organism>
<dbReference type="SUPFAM" id="SSF53335">
    <property type="entry name" value="S-adenosyl-L-methionine-dependent methyltransferases"/>
    <property type="match status" value="1"/>
</dbReference>
<dbReference type="OrthoDB" id="283520at2"/>
<proteinExistence type="predicted"/>
<accession>A0A517NEE5</accession>
<evidence type="ECO:0000313" key="2">
    <source>
        <dbReference type="Proteomes" id="UP000318538"/>
    </source>
</evidence>
<dbReference type="Proteomes" id="UP000318538">
    <property type="component" value="Chromosome"/>
</dbReference>
<name>A0A517NEE5_9BACT</name>
<evidence type="ECO:0008006" key="3">
    <source>
        <dbReference type="Google" id="ProtNLM"/>
    </source>
</evidence>
<keyword evidence="2" id="KW-1185">Reference proteome</keyword>
<evidence type="ECO:0000313" key="1">
    <source>
        <dbReference type="EMBL" id="QDT05504.1"/>
    </source>
</evidence>
<dbReference type="RefSeq" id="WP_145171662.1">
    <property type="nucleotide sequence ID" value="NZ_CP036525.1"/>
</dbReference>
<dbReference type="AlphaFoldDB" id="A0A517NEE5"/>
<dbReference type="Gene3D" id="3.40.50.150">
    <property type="entry name" value="Vaccinia Virus protein VP39"/>
    <property type="match status" value="1"/>
</dbReference>
<sequence length="204" mass="22649">MGLQTISVPDSIKQLPYGDNAERLIDLANERIEAFMLMDGSVIENFVTCDFHLVDQAIGWMIDNHLATGNQFCELGSGFGAVAMLASLRGMDSIGIEIESRLVEQSVRLADDFGVDVEFYCDSFVPRDVDGLDEWTTEVSNVDTEASDVYDEIGADLDDFDVFFAFPWPGEHGFFEAVFEARAAVGALLMTYRGRDGIHLIRKI</sequence>
<gene>
    <name evidence="1" type="ORF">K227x_39040</name>
</gene>